<reference evidence="1" key="1">
    <citation type="submission" date="2021-02" db="EMBL/GenBank/DDBJ databases">
        <title>First Annotated Genome of the Yellow-green Alga Tribonema minus.</title>
        <authorList>
            <person name="Mahan K.M."/>
        </authorList>
    </citation>
    <scope>NUCLEOTIDE SEQUENCE</scope>
    <source>
        <strain evidence="1">UTEX B ZZ1240</strain>
    </source>
</reference>
<keyword evidence="2" id="KW-1185">Reference proteome</keyword>
<evidence type="ECO:0000313" key="2">
    <source>
        <dbReference type="Proteomes" id="UP000664859"/>
    </source>
</evidence>
<gene>
    <name evidence="1" type="ORF">JKP88DRAFT_282452</name>
</gene>
<protein>
    <submittedName>
        <fullName evidence="1">Uncharacterized protein</fullName>
    </submittedName>
</protein>
<sequence length="188" mass="20754">MTVANWRAAQEADSFCDAMMLCLANPAAVPLDKELASLVTKHGEACSMEWAGGVRILCRLATDCFGPIRLSSGSAHSSGDRLINHVAFAHNSHVNVERGCSPFMLVLEREPRVALHSILGLVGGAAEHSSVSTCAILTELKRARVMRDNAALTRAFNLRNAPEHGDLVWVYAKPISWRLRDHHYRYRH</sequence>
<dbReference type="Proteomes" id="UP000664859">
    <property type="component" value="Unassembled WGS sequence"/>
</dbReference>
<organism evidence="1 2">
    <name type="scientific">Tribonema minus</name>
    <dbReference type="NCBI Taxonomy" id="303371"/>
    <lineage>
        <taxon>Eukaryota</taxon>
        <taxon>Sar</taxon>
        <taxon>Stramenopiles</taxon>
        <taxon>Ochrophyta</taxon>
        <taxon>PX clade</taxon>
        <taxon>Xanthophyceae</taxon>
        <taxon>Tribonematales</taxon>
        <taxon>Tribonemataceae</taxon>
        <taxon>Tribonema</taxon>
    </lineage>
</organism>
<name>A0A835YK95_9STRA</name>
<evidence type="ECO:0000313" key="1">
    <source>
        <dbReference type="EMBL" id="KAG5176849.1"/>
    </source>
</evidence>
<proteinExistence type="predicted"/>
<comment type="caution">
    <text evidence="1">The sequence shown here is derived from an EMBL/GenBank/DDBJ whole genome shotgun (WGS) entry which is preliminary data.</text>
</comment>
<dbReference type="AlphaFoldDB" id="A0A835YK95"/>
<dbReference type="EMBL" id="JAFCMP010000532">
    <property type="protein sequence ID" value="KAG5176849.1"/>
    <property type="molecule type" value="Genomic_DNA"/>
</dbReference>
<accession>A0A835YK95</accession>